<feature type="compositionally biased region" description="Basic and acidic residues" evidence="6">
    <location>
        <begin position="86"/>
        <end position="102"/>
    </location>
</feature>
<organism evidence="8 9">
    <name type="scientific">Elysia chlorotica</name>
    <name type="common">Eastern emerald elysia</name>
    <name type="synonym">Sea slug</name>
    <dbReference type="NCBI Taxonomy" id="188477"/>
    <lineage>
        <taxon>Eukaryota</taxon>
        <taxon>Metazoa</taxon>
        <taxon>Spiralia</taxon>
        <taxon>Lophotrochozoa</taxon>
        <taxon>Mollusca</taxon>
        <taxon>Gastropoda</taxon>
        <taxon>Heterobranchia</taxon>
        <taxon>Euthyneura</taxon>
        <taxon>Panpulmonata</taxon>
        <taxon>Sacoglossa</taxon>
        <taxon>Placobranchoidea</taxon>
        <taxon>Plakobranchidae</taxon>
        <taxon>Elysia</taxon>
    </lineage>
</organism>
<dbReference type="Pfam" id="PF16589">
    <property type="entry name" value="BRCT_2"/>
    <property type="match status" value="1"/>
</dbReference>
<evidence type="ECO:0000256" key="6">
    <source>
        <dbReference type="SAM" id="MobiDB-lite"/>
    </source>
</evidence>
<dbReference type="CDD" id="cd18441">
    <property type="entry name" value="BRCT_MDC1_rpt2"/>
    <property type="match status" value="1"/>
</dbReference>
<feature type="compositionally biased region" description="Basic residues" evidence="6">
    <location>
        <begin position="105"/>
        <end position="115"/>
    </location>
</feature>
<evidence type="ECO:0000256" key="5">
    <source>
        <dbReference type="ARBA" id="ARBA00023242"/>
    </source>
</evidence>
<dbReference type="SMART" id="SM00292">
    <property type="entry name" value="BRCT"/>
    <property type="match status" value="2"/>
</dbReference>
<feature type="compositionally biased region" description="Basic and acidic residues" evidence="6">
    <location>
        <begin position="298"/>
        <end position="315"/>
    </location>
</feature>
<evidence type="ECO:0000256" key="2">
    <source>
        <dbReference type="ARBA" id="ARBA00022553"/>
    </source>
</evidence>
<feature type="compositionally biased region" description="Basic and acidic residues" evidence="6">
    <location>
        <begin position="151"/>
        <end position="160"/>
    </location>
</feature>
<feature type="domain" description="BRCT" evidence="7">
    <location>
        <begin position="703"/>
        <end position="794"/>
    </location>
</feature>
<feature type="compositionally biased region" description="Acidic residues" evidence="6">
    <location>
        <begin position="483"/>
        <end position="492"/>
    </location>
</feature>
<evidence type="ECO:0000256" key="3">
    <source>
        <dbReference type="ARBA" id="ARBA00022763"/>
    </source>
</evidence>
<dbReference type="STRING" id="188477.A0A433TUL5"/>
<protein>
    <recommendedName>
        <fullName evidence="7">BRCT domain-containing protein</fullName>
    </recommendedName>
</protein>
<feature type="region of interest" description="Disordered" evidence="6">
    <location>
        <begin position="1"/>
        <end position="602"/>
    </location>
</feature>
<dbReference type="Proteomes" id="UP000271974">
    <property type="component" value="Unassembled WGS sequence"/>
</dbReference>
<proteinExistence type="predicted"/>
<feature type="compositionally biased region" description="Basic and acidic residues" evidence="6">
    <location>
        <begin position="235"/>
        <end position="260"/>
    </location>
</feature>
<comment type="subcellular location">
    <subcellularLocation>
        <location evidence="1">Nucleus</location>
    </subcellularLocation>
</comment>
<dbReference type="Pfam" id="PF16770">
    <property type="entry name" value="RTT107_BRCT_5"/>
    <property type="match status" value="1"/>
</dbReference>
<feature type="compositionally biased region" description="Polar residues" evidence="6">
    <location>
        <begin position="456"/>
        <end position="466"/>
    </location>
</feature>
<keyword evidence="3" id="KW-0227">DNA damage</keyword>
<dbReference type="SUPFAM" id="SSF52113">
    <property type="entry name" value="BRCT domain"/>
    <property type="match status" value="1"/>
</dbReference>
<dbReference type="GO" id="GO:0005634">
    <property type="term" value="C:nucleus"/>
    <property type="evidence" value="ECO:0007669"/>
    <property type="project" value="UniProtKB-SubCell"/>
</dbReference>
<dbReference type="InterPro" id="IPR001357">
    <property type="entry name" value="BRCT_dom"/>
</dbReference>
<dbReference type="PROSITE" id="PS50172">
    <property type="entry name" value="BRCT"/>
    <property type="match status" value="2"/>
</dbReference>
<dbReference type="PANTHER" id="PTHR23196:SF34">
    <property type="entry name" value="MEDIATOR OF DNA DAMAGE CHECKPOINT PROTEIN 1"/>
    <property type="match status" value="1"/>
</dbReference>
<dbReference type="Gene3D" id="3.40.50.10190">
    <property type="entry name" value="BRCT domain"/>
    <property type="match status" value="2"/>
</dbReference>
<dbReference type="CDD" id="cd17744">
    <property type="entry name" value="BRCT_MDC1_rpt1"/>
    <property type="match status" value="1"/>
</dbReference>
<dbReference type="EMBL" id="RQTK01000177">
    <property type="protein sequence ID" value="RUS85239.1"/>
    <property type="molecule type" value="Genomic_DNA"/>
</dbReference>
<accession>A0A433TUL5</accession>
<comment type="caution">
    <text evidence="8">The sequence shown here is derived from an EMBL/GenBank/DDBJ whole genome shotgun (WGS) entry which is preliminary data.</text>
</comment>
<keyword evidence="4" id="KW-0234">DNA repair</keyword>
<evidence type="ECO:0000256" key="4">
    <source>
        <dbReference type="ARBA" id="ARBA00023204"/>
    </source>
</evidence>
<feature type="non-terminal residue" evidence="8">
    <location>
        <position position="1"/>
    </location>
</feature>
<evidence type="ECO:0000256" key="1">
    <source>
        <dbReference type="ARBA" id="ARBA00004123"/>
    </source>
</evidence>
<reference evidence="8 9" key="1">
    <citation type="submission" date="2019-01" db="EMBL/GenBank/DDBJ databases">
        <title>A draft genome assembly of the solar-powered sea slug Elysia chlorotica.</title>
        <authorList>
            <person name="Cai H."/>
            <person name="Li Q."/>
            <person name="Fang X."/>
            <person name="Li J."/>
            <person name="Curtis N.E."/>
            <person name="Altenburger A."/>
            <person name="Shibata T."/>
            <person name="Feng M."/>
            <person name="Maeda T."/>
            <person name="Schwartz J.A."/>
            <person name="Shigenobu S."/>
            <person name="Lundholm N."/>
            <person name="Nishiyama T."/>
            <person name="Yang H."/>
            <person name="Hasebe M."/>
            <person name="Li S."/>
            <person name="Pierce S.K."/>
            <person name="Wang J."/>
        </authorList>
    </citation>
    <scope>NUCLEOTIDE SEQUENCE [LARGE SCALE GENOMIC DNA]</scope>
    <source>
        <strain evidence="8">EC2010</strain>
        <tissue evidence="8">Whole organism of an adult</tissue>
    </source>
</reference>
<feature type="compositionally biased region" description="Basic and acidic residues" evidence="6">
    <location>
        <begin position="522"/>
        <end position="535"/>
    </location>
</feature>
<feature type="compositionally biased region" description="Basic and acidic residues" evidence="6">
    <location>
        <begin position="26"/>
        <end position="41"/>
    </location>
</feature>
<sequence>ESGLKSEETIESGPNSESNESVIPKKTQESEEKKSCEESKPADSVSNPEVVRKGRRGRPSIKAVQDNTNFPEKTQNNEDSLASTEARQERKNINRDVDHDVTTKITRRGGRRGKKSTAVAGDETDQESIADSENVAENIIDSESTAASKESSSDLGKDLDTDNNSGLKGKTDRKGGSTRRGIRSLAASDEANKGGGTEDSESVGEDSKDFEGTAARKSRGALKRTRGQVSVTVTEVDKDKAEGDPSRDKPGDIAENEKNNEVSSQEPIAQRKRGRKSTLNMENETKPKRSKATSDLGDAEKSQIIEHSQSHESARRGRKSKKAEKSEELSSAGTEEDASQRSSRGRTSRKATAGKTVEDLAPVPEPIPQGAIPKSSSSETSENLTPACPGEIKQTSKQESALDMEEIEKNSTVATKTRGRGRGRKSMLVTSEPAVVELESQNASSVQEDGADCDLNTKSMARVSSRQRSKAPVAGNKDKTGQEDMEVSEESEQNSQISVSGRGGRGAKRSSEEDSQSSARSSRKESGLLPMDKKPTGRNSRKATSEPERESSVAQSQPSPSPAKRSRRSSPPPSSTPSKRAKTSAVSASPVSSPSLRKSTLNHQPKVMFTGVIDDQGEKIVKELGGELVSNIQDCTHLITDKVRRTVKFLGGLAKGALIVTPQWLENSKRARTFLDGNKFLVSDPAMEKQYRFNLQSSIERASSAPLLKGYSLHVTPSVKPDPTQMKDILQCAGAKYLSSMPSKSQPGTVVISCPEDQALWSTAVKEGIPVLGAEFVLTGLLRQELEPQAFSLIKADTPRSSKGRGRHK</sequence>
<feature type="compositionally biased region" description="Polar residues" evidence="6">
    <location>
        <begin position="65"/>
        <end position="85"/>
    </location>
</feature>
<feature type="compositionally biased region" description="Polar residues" evidence="6">
    <location>
        <begin position="374"/>
        <end position="384"/>
    </location>
</feature>
<name>A0A433TUL5_ELYCH</name>
<keyword evidence="2" id="KW-0597">Phosphoprotein</keyword>
<dbReference type="AlphaFoldDB" id="A0A433TUL5"/>
<feature type="compositionally biased region" description="Polar residues" evidence="6">
    <location>
        <begin position="12"/>
        <end position="21"/>
    </location>
</feature>
<dbReference type="GO" id="GO:0006281">
    <property type="term" value="P:DNA repair"/>
    <property type="evidence" value="ECO:0007669"/>
    <property type="project" value="UniProtKB-KW"/>
</dbReference>
<evidence type="ECO:0000313" key="8">
    <source>
        <dbReference type="EMBL" id="RUS85239.1"/>
    </source>
</evidence>
<feature type="domain" description="BRCT" evidence="7">
    <location>
        <begin position="604"/>
        <end position="682"/>
    </location>
</feature>
<dbReference type="PANTHER" id="PTHR23196">
    <property type="entry name" value="PAX TRANSCRIPTION ACTIVATION DOMAIN INTERACTING PROTEIN"/>
    <property type="match status" value="1"/>
</dbReference>
<gene>
    <name evidence="8" type="ORF">EGW08_007000</name>
</gene>
<dbReference type="InterPro" id="IPR036420">
    <property type="entry name" value="BRCT_dom_sf"/>
</dbReference>
<evidence type="ECO:0000259" key="7">
    <source>
        <dbReference type="PROSITE" id="PS50172"/>
    </source>
</evidence>
<keyword evidence="9" id="KW-1185">Reference proteome</keyword>
<dbReference type="OrthoDB" id="342264at2759"/>
<feature type="compositionally biased region" description="Basic residues" evidence="6">
    <location>
        <begin position="216"/>
        <end position="226"/>
    </location>
</feature>
<evidence type="ECO:0000313" key="9">
    <source>
        <dbReference type="Proteomes" id="UP000271974"/>
    </source>
</evidence>
<feature type="compositionally biased region" description="Low complexity" evidence="6">
    <location>
        <begin position="583"/>
        <end position="595"/>
    </location>
</feature>
<keyword evidence="5" id="KW-0539">Nucleus</keyword>
<dbReference type="InterPro" id="IPR051579">
    <property type="entry name" value="DDR_Transcriptional_Reg"/>
</dbReference>